<protein>
    <submittedName>
        <fullName evidence="2">Uncharacterized protein</fullName>
    </submittedName>
</protein>
<gene>
    <name evidence="2" type="ORF">RN607_03590</name>
</gene>
<organism evidence="2">
    <name type="scientific">Demequina capsici</name>
    <dbReference type="NCBI Taxonomy" id="3075620"/>
    <lineage>
        <taxon>Bacteria</taxon>
        <taxon>Bacillati</taxon>
        <taxon>Actinomycetota</taxon>
        <taxon>Actinomycetes</taxon>
        <taxon>Micrococcales</taxon>
        <taxon>Demequinaceae</taxon>
        <taxon>Demequina</taxon>
    </lineage>
</organism>
<dbReference type="Proteomes" id="UP001303408">
    <property type="component" value="Chromosome"/>
</dbReference>
<dbReference type="KEGG" id="dcp:RN607_03590"/>
<sequence length="280" mass="28713">MMRKRAVPIAGAVLVAAMLATPAAAKGRPTAEDFGNNLSQPSMYVLGEGVTAIPSTAPQPRVACDGAPHAPGTDGVPATTDGYWLQKTAATWGGTCVTASQATVRVDWGDNLMGDTALKAGKVIRVEVGLEALTTSGGDLTPADAIGYTIVNLSEEGVPDRLAVYGTADTVGSPSPVMVWDHDADLTIATLADDGSVSASFTTVATAEVNSTGKIVYGFNWGQKGDFPPAGDYVITFTVSDDTTIACVVGWDPDTMDRHDHSVSLDITLSASAGGGSHAR</sequence>
<feature type="signal peptide" evidence="1">
    <location>
        <begin position="1"/>
        <end position="25"/>
    </location>
</feature>
<accession>A0AA96FDF0</accession>
<evidence type="ECO:0000313" key="2">
    <source>
        <dbReference type="EMBL" id="WNM28098.1"/>
    </source>
</evidence>
<dbReference type="EMBL" id="CP134880">
    <property type="protein sequence ID" value="WNM28098.1"/>
    <property type="molecule type" value="Genomic_DNA"/>
</dbReference>
<reference evidence="2" key="1">
    <citation type="submission" date="2023-09" db="EMBL/GenBank/DDBJ databases">
        <title>Demequina sp. a novel bacteria isolated from Capsicum annuum.</title>
        <authorList>
            <person name="Humaira Z."/>
            <person name="Lee J."/>
            <person name="Cho D."/>
        </authorList>
    </citation>
    <scope>NUCLEOTIDE SEQUENCE</scope>
    <source>
        <strain evidence="2">PMTSA13</strain>
    </source>
</reference>
<proteinExistence type="predicted"/>
<feature type="chain" id="PRO_5041696339" evidence="1">
    <location>
        <begin position="26"/>
        <end position="280"/>
    </location>
</feature>
<dbReference type="RefSeq" id="WP_313544403.1">
    <property type="nucleotide sequence ID" value="NZ_CP134880.1"/>
</dbReference>
<dbReference type="AlphaFoldDB" id="A0AA96FDF0"/>
<evidence type="ECO:0000256" key="1">
    <source>
        <dbReference type="SAM" id="SignalP"/>
    </source>
</evidence>
<keyword evidence="1" id="KW-0732">Signal</keyword>
<name>A0AA96FDF0_9MICO</name>